<proteinExistence type="predicted"/>
<dbReference type="Proteomes" id="UP001066276">
    <property type="component" value="Chromosome 11"/>
</dbReference>
<evidence type="ECO:0000313" key="5">
    <source>
        <dbReference type="Proteomes" id="UP001066276"/>
    </source>
</evidence>
<feature type="transmembrane region" description="Helical" evidence="2">
    <location>
        <begin position="212"/>
        <end position="234"/>
    </location>
</feature>
<gene>
    <name evidence="4" type="ORF">NDU88_005130</name>
</gene>
<comment type="caution">
    <text evidence="4">The sequence shown here is derived from an EMBL/GenBank/DDBJ whole genome shotgun (WGS) entry which is preliminary data.</text>
</comment>
<feature type="chain" id="PRO_5043843496" evidence="3">
    <location>
        <begin position="22"/>
        <end position="272"/>
    </location>
</feature>
<keyword evidence="2" id="KW-0812">Transmembrane</keyword>
<protein>
    <submittedName>
        <fullName evidence="4">Uncharacterized protein</fullName>
    </submittedName>
</protein>
<feature type="region of interest" description="Disordered" evidence="1">
    <location>
        <begin position="87"/>
        <end position="107"/>
    </location>
</feature>
<dbReference type="AlphaFoldDB" id="A0AAV7LK78"/>
<accession>A0AAV7LK78</accession>
<name>A0AAV7LK78_PLEWA</name>
<evidence type="ECO:0000256" key="3">
    <source>
        <dbReference type="SAM" id="SignalP"/>
    </source>
</evidence>
<keyword evidence="3" id="KW-0732">Signal</keyword>
<evidence type="ECO:0000256" key="2">
    <source>
        <dbReference type="SAM" id="Phobius"/>
    </source>
</evidence>
<organism evidence="4 5">
    <name type="scientific">Pleurodeles waltl</name>
    <name type="common">Iberian ribbed newt</name>
    <dbReference type="NCBI Taxonomy" id="8319"/>
    <lineage>
        <taxon>Eukaryota</taxon>
        <taxon>Metazoa</taxon>
        <taxon>Chordata</taxon>
        <taxon>Craniata</taxon>
        <taxon>Vertebrata</taxon>
        <taxon>Euteleostomi</taxon>
        <taxon>Amphibia</taxon>
        <taxon>Batrachia</taxon>
        <taxon>Caudata</taxon>
        <taxon>Salamandroidea</taxon>
        <taxon>Salamandridae</taxon>
        <taxon>Pleurodelinae</taxon>
        <taxon>Pleurodeles</taxon>
    </lineage>
</organism>
<keyword evidence="5" id="KW-1185">Reference proteome</keyword>
<dbReference type="EMBL" id="JANPWB010000015">
    <property type="protein sequence ID" value="KAJ1092016.1"/>
    <property type="molecule type" value="Genomic_DNA"/>
</dbReference>
<evidence type="ECO:0000256" key="1">
    <source>
        <dbReference type="SAM" id="MobiDB-lite"/>
    </source>
</evidence>
<reference evidence="4" key="1">
    <citation type="journal article" date="2022" name="bioRxiv">
        <title>Sequencing and chromosome-scale assembly of the giantPleurodeles waltlgenome.</title>
        <authorList>
            <person name="Brown T."/>
            <person name="Elewa A."/>
            <person name="Iarovenko S."/>
            <person name="Subramanian E."/>
            <person name="Araus A.J."/>
            <person name="Petzold A."/>
            <person name="Susuki M."/>
            <person name="Suzuki K.-i.T."/>
            <person name="Hayashi T."/>
            <person name="Toyoda A."/>
            <person name="Oliveira C."/>
            <person name="Osipova E."/>
            <person name="Leigh N.D."/>
            <person name="Simon A."/>
            <person name="Yun M.H."/>
        </authorList>
    </citation>
    <scope>NUCLEOTIDE SEQUENCE</scope>
    <source>
        <strain evidence="4">20211129_DDA</strain>
        <tissue evidence="4">Liver</tissue>
    </source>
</reference>
<evidence type="ECO:0000313" key="4">
    <source>
        <dbReference type="EMBL" id="KAJ1092016.1"/>
    </source>
</evidence>
<feature type="signal peptide" evidence="3">
    <location>
        <begin position="1"/>
        <end position="21"/>
    </location>
</feature>
<keyword evidence="2" id="KW-0472">Membrane</keyword>
<keyword evidence="2" id="KW-1133">Transmembrane helix</keyword>
<sequence length="272" mass="29603">MRKRCLCRVALFSGLLSRVIVLTQLECSTLMSATLFPPSEQTGQTAGHHGISEKSSTNAGVLGEYSEATVSLPPSDLYTNSNTETAFQHSTETSATNHSQATVNRNANESLKEEDFNTTGTDGIIGLLSDSLAGGTVQQTTQASDWVTASSLNIENTAVEVSSRSPLPVTNSSLSSKRRLLLPGVTQPEMLRTSGLDGTVSPELYGMSYAEILAIVMGTFILTALVSSLTYQFLRSLWRKKTLERTCSVYIIENEMHKRELEVNHAEFETKL</sequence>